<reference evidence="1" key="1">
    <citation type="submission" date="2014-01" db="EMBL/GenBank/DDBJ databases">
        <authorList>
            <person name="Brown-Elliot B."/>
            <person name="Wallace R."/>
            <person name="Lenaerts A."/>
            <person name="Ordway D."/>
            <person name="DeGroote M.A."/>
            <person name="Parker T."/>
            <person name="Sizemore C."/>
            <person name="Tallon L.J."/>
            <person name="Sadzewicz L.K."/>
            <person name="Sengamalay N."/>
            <person name="Fraser C.M."/>
            <person name="Hine E."/>
            <person name="Shefchek K.A."/>
            <person name="Das S.P."/>
            <person name="Tettelin H."/>
        </authorList>
    </citation>
    <scope>NUCLEOTIDE SEQUENCE [LARGE SCALE GENOMIC DNA]</scope>
    <source>
        <strain evidence="1">4042</strain>
    </source>
</reference>
<dbReference type="EMBL" id="JAOB01000088">
    <property type="protein sequence ID" value="EUA10230.1"/>
    <property type="molecule type" value="Genomic_DNA"/>
</dbReference>
<evidence type="ECO:0000313" key="1">
    <source>
        <dbReference type="EMBL" id="EUA10230.1"/>
    </source>
</evidence>
<dbReference type="PATRIC" id="fig|1299334.3.peg.9113"/>
<dbReference type="AlphaFoldDB" id="X7YV13"/>
<comment type="caution">
    <text evidence="1">The sequence shown here is derived from an EMBL/GenBank/DDBJ whole genome shotgun (WGS) entry which is preliminary data.</text>
</comment>
<protein>
    <submittedName>
        <fullName evidence="1">Uncharacterized protein</fullName>
    </submittedName>
</protein>
<gene>
    <name evidence="1" type="ORF">I553_3836</name>
</gene>
<sequence>MTRFNPRGETIAGRGHAEDHQLMAATDPTFTAARALPSRPRPSG</sequence>
<organism evidence="1">
    <name type="scientific">Mycobacterium xenopi 4042</name>
    <dbReference type="NCBI Taxonomy" id="1299334"/>
    <lineage>
        <taxon>Bacteria</taxon>
        <taxon>Bacillati</taxon>
        <taxon>Actinomycetota</taxon>
        <taxon>Actinomycetes</taxon>
        <taxon>Mycobacteriales</taxon>
        <taxon>Mycobacteriaceae</taxon>
        <taxon>Mycobacterium</taxon>
    </lineage>
</organism>
<accession>X7YV13</accession>
<proteinExistence type="predicted"/>
<name>X7YV13_MYCXE</name>